<sequence length="128" mass="14525">MLGLTDKLLTSVNRRYNKKLFNQDFVECESVLQQVNWLAIETSRASADGVLVSNVKQRVESLICVPNKPNRIFNSVVMLHQGVSHQDRLMMLSRLASGLHYEYWDVFGYGNKALRSLGGTATGFDTWE</sequence>
<evidence type="ECO:0000313" key="1">
    <source>
        <dbReference type="EMBL" id="PPS12259.1"/>
    </source>
</evidence>
<organism evidence="1 2">
    <name type="scientific">Gossypium barbadense</name>
    <name type="common">Sea Island cotton</name>
    <name type="synonym">Hibiscus barbadensis</name>
    <dbReference type="NCBI Taxonomy" id="3634"/>
    <lineage>
        <taxon>Eukaryota</taxon>
        <taxon>Viridiplantae</taxon>
        <taxon>Streptophyta</taxon>
        <taxon>Embryophyta</taxon>
        <taxon>Tracheophyta</taxon>
        <taxon>Spermatophyta</taxon>
        <taxon>Magnoliopsida</taxon>
        <taxon>eudicotyledons</taxon>
        <taxon>Gunneridae</taxon>
        <taxon>Pentapetalae</taxon>
        <taxon>rosids</taxon>
        <taxon>malvids</taxon>
        <taxon>Malvales</taxon>
        <taxon>Malvaceae</taxon>
        <taxon>Malvoideae</taxon>
        <taxon>Gossypium</taxon>
    </lineage>
</organism>
<dbReference type="EMBL" id="KZ663505">
    <property type="protein sequence ID" value="PPS12259.1"/>
    <property type="molecule type" value="Genomic_DNA"/>
</dbReference>
<gene>
    <name evidence="1" type="ORF">GOBAR_AA08383</name>
</gene>
<accession>A0A2P5Y9K3</accession>
<proteinExistence type="predicted"/>
<reference evidence="1 2" key="1">
    <citation type="submission" date="2015-01" db="EMBL/GenBank/DDBJ databases">
        <title>Genome of allotetraploid Gossypium barbadense reveals genomic plasticity and fiber elongation in cotton evolution.</title>
        <authorList>
            <person name="Chen X."/>
            <person name="Liu X."/>
            <person name="Zhao B."/>
            <person name="Zheng H."/>
            <person name="Hu Y."/>
            <person name="Lu G."/>
            <person name="Yang C."/>
            <person name="Chen J."/>
            <person name="Shan C."/>
            <person name="Zhang L."/>
            <person name="Zhou Y."/>
            <person name="Wang L."/>
            <person name="Guo W."/>
            <person name="Bai Y."/>
            <person name="Ruan J."/>
            <person name="Shangguan X."/>
            <person name="Mao Y."/>
            <person name="Jiang J."/>
            <person name="Zhu Y."/>
            <person name="Lei J."/>
            <person name="Kang H."/>
            <person name="Chen S."/>
            <person name="He X."/>
            <person name="Wang R."/>
            <person name="Wang Y."/>
            <person name="Chen J."/>
            <person name="Wang L."/>
            <person name="Yu S."/>
            <person name="Wang B."/>
            <person name="Wei J."/>
            <person name="Song S."/>
            <person name="Lu X."/>
            <person name="Gao Z."/>
            <person name="Gu W."/>
            <person name="Deng X."/>
            <person name="Ma D."/>
            <person name="Wang S."/>
            <person name="Liang W."/>
            <person name="Fang L."/>
            <person name="Cai C."/>
            <person name="Zhu X."/>
            <person name="Zhou B."/>
            <person name="Zhang Y."/>
            <person name="Chen Z."/>
            <person name="Xu S."/>
            <person name="Zhu R."/>
            <person name="Wang S."/>
            <person name="Zhang T."/>
            <person name="Zhao G."/>
        </authorList>
    </citation>
    <scope>NUCLEOTIDE SEQUENCE [LARGE SCALE GENOMIC DNA]</scope>
    <source>
        <strain evidence="2">cv. Xinhai21</strain>
        <tissue evidence="1">Leaf</tissue>
    </source>
</reference>
<name>A0A2P5Y9K3_GOSBA</name>
<protein>
    <submittedName>
        <fullName evidence="1">Uncharacterized protein</fullName>
    </submittedName>
</protein>
<dbReference type="Proteomes" id="UP000239757">
    <property type="component" value="Unassembled WGS sequence"/>
</dbReference>
<dbReference type="AlphaFoldDB" id="A0A2P5Y9K3"/>
<evidence type="ECO:0000313" key="2">
    <source>
        <dbReference type="Proteomes" id="UP000239757"/>
    </source>
</evidence>